<evidence type="ECO:0000259" key="13">
    <source>
        <dbReference type="PROSITE" id="PS50113"/>
    </source>
</evidence>
<keyword evidence="5 14" id="KW-0418">Kinase</keyword>
<organism evidence="14 15">
    <name type="scientific">Nocardioides aestuarii</name>
    <dbReference type="NCBI Taxonomy" id="252231"/>
    <lineage>
        <taxon>Bacteria</taxon>
        <taxon>Bacillati</taxon>
        <taxon>Actinomycetota</taxon>
        <taxon>Actinomycetes</taxon>
        <taxon>Propionibacteriales</taxon>
        <taxon>Nocardioidaceae</taxon>
        <taxon>Nocardioides</taxon>
    </lineage>
</organism>
<protein>
    <submittedName>
        <fullName evidence="14">Histidine kinase</fullName>
    </submittedName>
</protein>
<evidence type="ECO:0000256" key="11">
    <source>
        <dbReference type="SAM" id="Phobius"/>
    </source>
</evidence>
<dbReference type="Gene3D" id="3.30.565.10">
    <property type="entry name" value="Histidine kinase-like ATPase, C-terminal domain"/>
    <property type="match status" value="1"/>
</dbReference>
<dbReference type="GO" id="GO:0016301">
    <property type="term" value="F:kinase activity"/>
    <property type="evidence" value="ECO:0007669"/>
    <property type="project" value="UniProtKB-KW"/>
</dbReference>
<feature type="transmembrane region" description="Helical" evidence="11">
    <location>
        <begin position="44"/>
        <end position="65"/>
    </location>
</feature>
<feature type="transmembrane region" description="Helical" evidence="11">
    <location>
        <begin position="294"/>
        <end position="313"/>
    </location>
</feature>
<sequence length="707" mass="74665">MPQPRGPPGGGSMAQVAPAAGTAATQDGGPAPSWWRRVPPEVRVGFVVSLACVLVLAVAAIPGVRPRPGVIAVLDDGVQLLGYAGAALVAVPLGFRSTTFRVLWWAVAVAVTLRCLGFAYTILVLDRAAVYPSLADAAWVVSGVLLVVAAVEVARYHVPDHSRTLALDALLGGITAAAVMATALSGTVGRLAAAGIGQDALAVNLTYPVLDVCLLTVIAGLVGLTHGRLSAAVATTSVGVVLLAAVDATFLFQATHGGFGPGSVLTAASLLGTLLVAFGGWLPLERPPLRREVFGGLTTPVLLALVCLGVLTLDAVHPVPPLGIAFGSVGVLVAILRAGITYTGDRRQSVEVIAEKDEQIGRYQALIEASSDYIAIGTLQGKVIYLNPAARRMNGIPAEGPLGDLTIGQMLTDEAARHQREVESPQILATGSWRGESTLRNFTGGPPVPVYKNTFIIRDDAGEAWLLGTIQRDISELHAARTELQRLADERQELLRHLVDAQEAERSRIAADVHDDPVQVMAAVDLQLGLVQRQLDAGADAAATRSLLEQMRVTVSEANDRLRYLLFDLDSPAQREDVETALGEAAAYVLGDAVRWDVRCEDGLDLDETARVLVYRIAKEAMVNVRKHAQATRVRIDVRRLQDGVEVVVADDGVGLPLGDVVPRPGHRGISDMRDRAAIAGGSVTLRNGDERGTVMRLWIPVSANSD</sequence>
<evidence type="ECO:0000256" key="7">
    <source>
        <dbReference type="ARBA" id="ARBA00023012"/>
    </source>
</evidence>
<dbReference type="Pfam" id="PF00989">
    <property type="entry name" value="PAS"/>
    <property type="match status" value="1"/>
</dbReference>
<dbReference type="RefSeq" id="WP_343921116.1">
    <property type="nucleotide sequence ID" value="NZ_BAAAJT010000003.1"/>
</dbReference>
<feature type="transmembrane region" description="Helical" evidence="11">
    <location>
        <begin position="231"/>
        <end position="252"/>
    </location>
</feature>
<feature type="transmembrane region" description="Helical" evidence="11">
    <location>
        <begin position="264"/>
        <end position="282"/>
    </location>
</feature>
<dbReference type="Proteomes" id="UP001597351">
    <property type="component" value="Unassembled WGS sequence"/>
</dbReference>
<keyword evidence="8 11" id="KW-0472">Membrane</keyword>
<evidence type="ECO:0000259" key="12">
    <source>
        <dbReference type="PROSITE" id="PS50112"/>
    </source>
</evidence>
<feature type="transmembrane region" description="Helical" evidence="11">
    <location>
        <begin position="102"/>
        <end position="125"/>
    </location>
</feature>
<dbReference type="PANTHER" id="PTHR24421:SF37">
    <property type="entry name" value="SENSOR HISTIDINE KINASE NARS"/>
    <property type="match status" value="1"/>
</dbReference>
<feature type="transmembrane region" description="Helical" evidence="11">
    <location>
        <begin position="77"/>
        <end position="95"/>
    </location>
</feature>
<keyword evidence="6 11" id="KW-1133">Transmembrane helix</keyword>
<feature type="transmembrane region" description="Helical" evidence="11">
    <location>
        <begin position="319"/>
        <end position="340"/>
    </location>
</feature>
<dbReference type="InterPro" id="IPR000700">
    <property type="entry name" value="PAS-assoc_C"/>
</dbReference>
<accession>A0ABW4TT54</accession>
<dbReference type="SUPFAM" id="SSF55785">
    <property type="entry name" value="PYP-like sensor domain (PAS domain)"/>
    <property type="match status" value="1"/>
</dbReference>
<evidence type="ECO:0000256" key="1">
    <source>
        <dbReference type="ARBA" id="ARBA00004651"/>
    </source>
</evidence>
<evidence type="ECO:0000256" key="3">
    <source>
        <dbReference type="ARBA" id="ARBA00022679"/>
    </source>
</evidence>
<evidence type="ECO:0000313" key="15">
    <source>
        <dbReference type="Proteomes" id="UP001597351"/>
    </source>
</evidence>
<evidence type="ECO:0000256" key="4">
    <source>
        <dbReference type="ARBA" id="ARBA00022692"/>
    </source>
</evidence>
<evidence type="ECO:0000256" key="10">
    <source>
        <dbReference type="SAM" id="MobiDB-lite"/>
    </source>
</evidence>
<dbReference type="InterPro" id="IPR050482">
    <property type="entry name" value="Sensor_HK_TwoCompSys"/>
</dbReference>
<keyword evidence="2" id="KW-1003">Cell membrane</keyword>
<feature type="domain" description="PAC" evidence="13">
    <location>
        <begin position="433"/>
        <end position="486"/>
    </location>
</feature>
<keyword evidence="15" id="KW-1185">Reference proteome</keyword>
<comment type="subcellular location">
    <subcellularLocation>
        <location evidence="1">Cell membrane</location>
        <topology evidence="1">Multi-pass membrane protein</topology>
    </subcellularLocation>
</comment>
<evidence type="ECO:0000256" key="8">
    <source>
        <dbReference type="ARBA" id="ARBA00023136"/>
    </source>
</evidence>
<dbReference type="PANTHER" id="PTHR24421">
    <property type="entry name" value="NITRATE/NITRITE SENSOR PROTEIN NARX-RELATED"/>
    <property type="match status" value="1"/>
</dbReference>
<feature type="transmembrane region" description="Helical" evidence="11">
    <location>
        <begin position="137"/>
        <end position="158"/>
    </location>
</feature>
<keyword evidence="9" id="KW-0175">Coiled coil</keyword>
<dbReference type="PROSITE" id="PS50112">
    <property type="entry name" value="PAS"/>
    <property type="match status" value="1"/>
</dbReference>
<feature type="region of interest" description="Disordered" evidence="10">
    <location>
        <begin position="1"/>
        <end position="32"/>
    </location>
</feature>
<evidence type="ECO:0000256" key="6">
    <source>
        <dbReference type="ARBA" id="ARBA00022989"/>
    </source>
</evidence>
<evidence type="ECO:0000256" key="5">
    <source>
        <dbReference type="ARBA" id="ARBA00022777"/>
    </source>
</evidence>
<name>A0ABW4TT54_9ACTN</name>
<dbReference type="InterPro" id="IPR036890">
    <property type="entry name" value="HATPase_C_sf"/>
</dbReference>
<gene>
    <name evidence="14" type="ORF">ACFSDE_19940</name>
</gene>
<dbReference type="EMBL" id="JBHUGD010000004">
    <property type="protein sequence ID" value="MFD1949086.1"/>
    <property type="molecule type" value="Genomic_DNA"/>
</dbReference>
<dbReference type="InterPro" id="IPR000014">
    <property type="entry name" value="PAS"/>
</dbReference>
<dbReference type="NCBIfam" id="TIGR00229">
    <property type="entry name" value="sensory_box"/>
    <property type="match status" value="1"/>
</dbReference>
<dbReference type="Gene3D" id="3.30.450.20">
    <property type="entry name" value="PAS domain"/>
    <property type="match status" value="1"/>
</dbReference>
<reference evidence="15" key="1">
    <citation type="journal article" date="2019" name="Int. J. Syst. Evol. Microbiol.">
        <title>The Global Catalogue of Microorganisms (GCM) 10K type strain sequencing project: providing services to taxonomists for standard genome sequencing and annotation.</title>
        <authorList>
            <consortium name="The Broad Institute Genomics Platform"/>
            <consortium name="The Broad Institute Genome Sequencing Center for Infectious Disease"/>
            <person name="Wu L."/>
            <person name="Ma J."/>
        </authorList>
    </citation>
    <scope>NUCLEOTIDE SEQUENCE [LARGE SCALE GENOMIC DNA]</scope>
    <source>
        <strain evidence="15">CGMCC 1.12477</strain>
    </source>
</reference>
<dbReference type="Gene3D" id="1.20.5.1930">
    <property type="match status" value="1"/>
</dbReference>
<dbReference type="InterPro" id="IPR013767">
    <property type="entry name" value="PAS_fold"/>
</dbReference>
<evidence type="ECO:0000256" key="9">
    <source>
        <dbReference type="SAM" id="Coils"/>
    </source>
</evidence>
<keyword evidence="3" id="KW-0808">Transferase</keyword>
<dbReference type="InterPro" id="IPR035965">
    <property type="entry name" value="PAS-like_dom_sf"/>
</dbReference>
<feature type="domain" description="PAS" evidence="12">
    <location>
        <begin position="359"/>
        <end position="431"/>
    </location>
</feature>
<comment type="caution">
    <text evidence="14">The sequence shown here is derived from an EMBL/GenBank/DDBJ whole genome shotgun (WGS) entry which is preliminary data.</text>
</comment>
<dbReference type="InterPro" id="IPR003594">
    <property type="entry name" value="HATPase_dom"/>
</dbReference>
<evidence type="ECO:0000313" key="14">
    <source>
        <dbReference type="EMBL" id="MFD1949086.1"/>
    </source>
</evidence>
<feature type="transmembrane region" description="Helical" evidence="11">
    <location>
        <begin position="205"/>
        <end position="224"/>
    </location>
</feature>
<keyword evidence="7" id="KW-0902">Two-component regulatory system</keyword>
<proteinExistence type="predicted"/>
<feature type="coiled-coil region" evidence="9">
    <location>
        <begin position="470"/>
        <end position="504"/>
    </location>
</feature>
<dbReference type="CDD" id="cd16917">
    <property type="entry name" value="HATPase_UhpB-NarQ-NarX-like"/>
    <property type="match status" value="1"/>
</dbReference>
<dbReference type="Pfam" id="PF02518">
    <property type="entry name" value="HATPase_c"/>
    <property type="match status" value="1"/>
</dbReference>
<dbReference type="InterPro" id="IPR011712">
    <property type="entry name" value="Sig_transdc_His_kin_sub3_dim/P"/>
</dbReference>
<dbReference type="SUPFAM" id="SSF55874">
    <property type="entry name" value="ATPase domain of HSP90 chaperone/DNA topoisomerase II/histidine kinase"/>
    <property type="match status" value="1"/>
</dbReference>
<dbReference type="Pfam" id="PF07730">
    <property type="entry name" value="HisKA_3"/>
    <property type="match status" value="1"/>
</dbReference>
<feature type="transmembrane region" description="Helical" evidence="11">
    <location>
        <begin position="165"/>
        <end position="185"/>
    </location>
</feature>
<feature type="compositionally biased region" description="Low complexity" evidence="10">
    <location>
        <begin position="14"/>
        <end position="32"/>
    </location>
</feature>
<dbReference type="PROSITE" id="PS50113">
    <property type="entry name" value="PAC"/>
    <property type="match status" value="1"/>
</dbReference>
<keyword evidence="4 11" id="KW-0812">Transmembrane</keyword>
<evidence type="ECO:0000256" key="2">
    <source>
        <dbReference type="ARBA" id="ARBA00022475"/>
    </source>
</evidence>